<dbReference type="InterPro" id="IPR010227">
    <property type="entry name" value="NADH_Q_OxRdtase_chainM/4"/>
</dbReference>
<comment type="caution">
    <text evidence="9">The sequence shown here is derived from an EMBL/GenBank/DDBJ whole genome shotgun (WGS) entry which is preliminary data.</text>
</comment>
<dbReference type="GO" id="GO:0003954">
    <property type="term" value="F:NADH dehydrogenase activity"/>
    <property type="evidence" value="ECO:0007669"/>
    <property type="project" value="TreeGrafter"/>
</dbReference>
<dbReference type="GO" id="GO:0015990">
    <property type="term" value="P:electron transport coupled proton transport"/>
    <property type="evidence" value="ECO:0007669"/>
    <property type="project" value="TreeGrafter"/>
</dbReference>
<evidence type="ECO:0000256" key="1">
    <source>
        <dbReference type="ARBA" id="ARBA00004127"/>
    </source>
</evidence>
<comment type="similarity">
    <text evidence="2">Belongs to the complex I subunit 4 family.</text>
</comment>
<dbReference type="GO" id="GO:0016020">
    <property type="term" value="C:membrane"/>
    <property type="evidence" value="ECO:0007669"/>
    <property type="project" value="UniProtKB-SubCell"/>
</dbReference>
<dbReference type="AlphaFoldDB" id="A0A5C8K528"/>
<feature type="transmembrane region" description="Helical" evidence="7">
    <location>
        <begin position="279"/>
        <end position="298"/>
    </location>
</feature>
<feature type="transmembrane region" description="Helical" evidence="7">
    <location>
        <begin position="84"/>
        <end position="102"/>
    </location>
</feature>
<dbReference type="PANTHER" id="PTHR43507:SF1">
    <property type="entry name" value="NADH-UBIQUINONE OXIDOREDUCTASE CHAIN 4"/>
    <property type="match status" value="1"/>
</dbReference>
<dbReference type="PRINTS" id="PR01437">
    <property type="entry name" value="NUOXDRDTASE4"/>
</dbReference>
<dbReference type="EC" id="1.6.5.11" evidence="9"/>
<feature type="transmembrane region" description="Helical" evidence="7">
    <location>
        <begin position="165"/>
        <end position="186"/>
    </location>
</feature>
<gene>
    <name evidence="9" type="primary">nuoM</name>
    <name evidence="9" type="ORF">FVR03_14090</name>
</gene>
<evidence type="ECO:0000256" key="7">
    <source>
        <dbReference type="SAM" id="Phobius"/>
    </source>
</evidence>
<feature type="transmembrane region" description="Helical" evidence="7">
    <location>
        <begin position="109"/>
        <end position="130"/>
    </location>
</feature>
<keyword evidence="10" id="KW-1185">Reference proteome</keyword>
<keyword evidence="3 6" id="KW-0812">Transmembrane</keyword>
<dbReference type="NCBIfam" id="TIGR01972">
    <property type="entry name" value="NDH_I_M"/>
    <property type="match status" value="1"/>
</dbReference>
<feature type="transmembrane region" description="Helical" evidence="7">
    <location>
        <begin position="305"/>
        <end position="324"/>
    </location>
</feature>
<dbReference type="InterPro" id="IPR003918">
    <property type="entry name" value="NADH_UbQ_OxRdtase"/>
</dbReference>
<feature type="domain" description="NADH:quinone oxidoreductase/Mrp antiporter transmembrane" evidence="8">
    <location>
        <begin position="129"/>
        <end position="420"/>
    </location>
</feature>
<dbReference type="GO" id="GO:0048039">
    <property type="term" value="F:ubiquinone binding"/>
    <property type="evidence" value="ECO:0007669"/>
    <property type="project" value="TreeGrafter"/>
</dbReference>
<evidence type="ECO:0000256" key="4">
    <source>
        <dbReference type="ARBA" id="ARBA00022989"/>
    </source>
</evidence>
<dbReference type="OrthoDB" id="9811718at2"/>
<sequence>MILLWLIVLLLAGGVLAWVAQRFHPASPRWISLFTLLAALLLTLMLWSNTGASLTDSAWLLRLEQPWVPQWGVGFSLALDGLSLLMLVLTFFLGLLAVLISWREIQHKVGFFHFNLLWVLAGITGVFLAMDLFLFYFFWEVMLIPMYFLIGIWGHENRRYAAYKFFLFTQASGLLMLLAILGLYFMHGNQTGTFTFNYFELLNTALTPQAARWLMFGFLAAFLVKLPVVPFHSWLPDAHSQAPTAGSVILAGLLLKTGAYGLLRFVLPLFPTATVEFAPYAMLLGVIGIIYGAILAFSQTDLKRLVAYTSVSHMGFVILGVFAFNEWALQGVVMQMITHGLSTGALFILAGFLYERLHTRDIRQMGGFWATAPKMAVVALVFVMASLGLPGLGNFIAEFLTLVGAWQANNWLTVFATIGLVLATAYSLRIMQKIFLEKNLEQTVLPDMNAREMLIAAPMLVLILWLGLYPQPVLDLAKPAIEAQLQAYNTPLVPEPEEPSIQTAFYLPATDSVYFQNLNEAFYERK</sequence>
<dbReference type="EMBL" id="VRTY01000052">
    <property type="protein sequence ID" value="TXK44136.1"/>
    <property type="molecule type" value="Genomic_DNA"/>
</dbReference>
<evidence type="ECO:0000256" key="3">
    <source>
        <dbReference type="ARBA" id="ARBA00022692"/>
    </source>
</evidence>
<dbReference type="GO" id="GO:0042773">
    <property type="term" value="P:ATP synthesis coupled electron transport"/>
    <property type="evidence" value="ECO:0007669"/>
    <property type="project" value="InterPro"/>
</dbReference>
<proteinExistence type="inferred from homology"/>
<organism evidence="9 10">
    <name type="scientific">Pontibacter qinzhouensis</name>
    <dbReference type="NCBI Taxonomy" id="2603253"/>
    <lineage>
        <taxon>Bacteria</taxon>
        <taxon>Pseudomonadati</taxon>
        <taxon>Bacteroidota</taxon>
        <taxon>Cytophagia</taxon>
        <taxon>Cytophagales</taxon>
        <taxon>Hymenobacteraceae</taxon>
        <taxon>Pontibacter</taxon>
    </lineage>
</organism>
<keyword evidence="5 7" id="KW-0472">Membrane</keyword>
<feature type="transmembrane region" description="Helical" evidence="7">
    <location>
        <begin position="213"/>
        <end position="235"/>
    </location>
</feature>
<evidence type="ECO:0000256" key="6">
    <source>
        <dbReference type="RuleBase" id="RU000320"/>
    </source>
</evidence>
<dbReference type="InterPro" id="IPR001750">
    <property type="entry name" value="ND/Mrp_TM"/>
</dbReference>
<evidence type="ECO:0000259" key="8">
    <source>
        <dbReference type="Pfam" id="PF00361"/>
    </source>
</evidence>
<dbReference type="Pfam" id="PF00361">
    <property type="entry name" value="Proton_antipo_M"/>
    <property type="match status" value="1"/>
</dbReference>
<dbReference type="GO" id="GO:0008137">
    <property type="term" value="F:NADH dehydrogenase (ubiquinone) activity"/>
    <property type="evidence" value="ECO:0007669"/>
    <property type="project" value="InterPro"/>
</dbReference>
<dbReference type="RefSeq" id="WP_147922401.1">
    <property type="nucleotide sequence ID" value="NZ_VRTY01000052.1"/>
</dbReference>
<evidence type="ECO:0000313" key="10">
    <source>
        <dbReference type="Proteomes" id="UP000321926"/>
    </source>
</evidence>
<feature type="transmembrane region" description="Helical" evidence="7">
    <location>
        <begin position="136"/>
        <end position="153"/>
    </location>
</feature>
<feature type="transmembrane region" description="Helical" evidence="7">
    <location>
        <begin position="247"/>
        <end position="267"/>
    </location>
</feature>
<reference evidence="9 10" key="1">
    <citation type="submission" date="2019-08" db="EMBL/GenBank/DDBJ databases">
        <authorList>
            <person name="Shi S."/>
        </authorList>
    </citation>
    <scope>NUCLEOTIDE SEQUENCE [LARGE SCALE GENOMIC DNA]</scope>
    <source>
        <strain evidence="9 10">GY10130</strain>
    </source>
</reference>
<dbReference type="NCBIfam" id="NF004498">
    <property type="entry name" value="PRK05846.1-1"/>
    <property type="match status" value="1"/>
</dbReference>
<evidence type="ECO:0000256" key="5">
    <source>
        <dbReference type="ARBA" id="ARBA00023136"/>
    </source>
</evidence>
<comment type="subcellular location">
    <subcellularLocation>
        <location evidence="1">Endomembrane system</location>
        <topology evidence="1">Multi-pass membrane protein</topology>
    </subcellularLocation>
    <subcellularLocation>
        <location evidence="6">Membrane</location>
        <topology evidence="6">Multi-pass membrane protein</topology>
    </subcellularLocation>
</comment>
<name>A0A5C8K528_9BACT</name>
<evidence type="ECO:0000256" key="2">
    <source>
        <dbReference type="ARBA" id="ARBA00009025"/>
    </source>
</evidence>
<feature type="transmembrane region" description="Helical" evidence="7">
    <location>
        <begin position="449"/>
        <end position="468"/>
    </location>
</feature>
<feature type="transmembrane region" description="Helical" evidence="7">
    <location>
        <begin position="408"/>
        <end position="428"/>
    </location>
</feature>
<keyword evidence="9" id="KW-0560">Oxidoreductase</keyword>
<protein>
    <submittedName>
        <fullName evidence="9">NADH-quinone oxidoreductase subunit M</fullName>
        <ecNumber evidence="9">1.6.5.11</ecNumber>
    </submittedName>
</protein>
<accession>A0A5C8K528</accession>
<dbReference type="Proteomes" id="UP000321926">
    <property type="component" value="Unassembled WGS sequence"/>
</dbReference>
<feature type="transmembrane region" description="Helical" evidence="7">
    <location>
        <begin position="27"/>
        <end position="47"/>
    </location>
</feature>
<evidence type="ECO:0000313" key="9">
    <source>
        <dbReference type="EMBL" id="TXK44136.1"/>
    </source>
</evidence>
<dbReference type="PANTHER" id="PTHR43507">
    <property type="entry name" value="NADH-UBIQUINONE OXIDOREDUCTASE CHAIN 4"/>
    <property type="match status" value="1"/>
</dbReference>
<feature type="transmembrane region" description="Helical" evidence="7">
    <location>
        <begin position="336"/>
        <end position="354"/>
    </location>
</feature>
<keyword evidence="4 7" id="KW-1133">Transmembrane helix</keyword>
<dbReference type="GO" id="GO:0012505">
    <property type="term" value="C:endomembrane system"/>
    <property type="evidence" value="ECO:0007669"/>
    <property type="project" value="UniProtKB-SubCell"/>
</dbReference>
<feature type="transmembrane region" description="Helical" evidence="7">
    <location>
        <begin position="375"/>
        <end position="396"/>
    </location>
</feature>